<name>A0A923NFL0_9FIRM</name>
<dbReference type="InterPro" id="IPR027417">
    <property type="entry name" value="P-loop_NTPase"/>
</dbReference>
<dbReference type="RefSeq" id="WP_249286726.1">
    <property type="nucleotide sequence ID" value="NZ_JACRWC010000057.1"/>
</dbReference>
<comment type="caution">
    <text evidence="2">The sequence shown here is derived from an EMBL/GenBank/DDBJ whole genome shotgun (WGS) entry which is preliminary data.</text>
</comment>
<dbReference type="PANTHER" id="PTHR42759">
    <property type="entry name" value="MOXR FAMILY PROTEIN"/>
    <property type="match status" value="1"/>
</dbReference>
<accession>A0A923NFL0</accession>
<proteinExistence type="predicted"/>
<feature type="domain" description="AAA+ ATPase" evidence="1">
    <location>
        <begin position="30"/>
        <end position="188"/>
    </location>
</feature>
<evidence type="ECO:0000259" key="1">
    <source>
        <dbReference type="SMART" id="SM00382"/>
    </source>
</evidence>
<gene>
    <name evidence="2" type="ORF">H8876_04590</name>
</gene>
<dbReference type="Proteomes" id="UP000644115">
    <property type="component" value="Unassembled WGS sequence"/>
</dbReference>
<evidence type="ECO:0000313" key="2">
    <source>
        <dbReference type="EMBL" id="MBC5999270.1"/>
    </source>
</evidence>
<dbReference type="CDD" id="cd00009">
    <property type="entry name" value="AAA"/>
    <property type="match status" value="1"/>
</dbReference>
<dbReference type="PANTHER" id="PTHR42759:SF1">
    <property type="entry name" value="MAGNESIUM-CHELATASE SUBUNIT CHLD"/>
    <property type="match status" value="1"/>
</dbReference>
<dbReference type="InterPro" id="IPR011704">
    <property type="entry name" value="ATPase_dyneun-rel_AAA"/>
</dbReference>
<evidence type="ECO:0000313" key="3">
    <source>
        <dbReference type="Proteomes" id="UP000644115"/>
    </source>
</evidence>
<sequence length="280" mass="31945">MNESNYQFRGTDDYIISDDLMLTANIAIRMNKPLLVKGEPGTGKTALAESIAKALGRKLIVWSIKSTTKAQDGLYQYDVVRRLYDSELGNEGVDDVSRYIKMGKIGEAFCADEQCVLLIDEIDKADLEFPNDLLWELDRMEFYIPETDETIKAKHSPIVIITSNAEKELPDAFLRRCAFHFIEFPDEKLMRDIILAHYPDIETELMDQVLDAFFYVREYFELKKKPSTSEVLDWIGALKLSGIPTDKLRSDLPLLSFLIKKDEDLETVKQSTGGLRGGLR</sequence>
<reference evidence="2" key="1">
    <citation type="submission" date="2020-08" db="EMBL/GenBank/DDBJ databases">
        <authorList>
            <person name="Liu C."/>
            <person name="Sun Q."/>
        </authorList>
    </citation>
    <scope>NUCLEOTIDE SEQUENCE</scope>
    <source>
        <strain evidence="2">BX16</strain>
    </source>
</reference>
<dbReference type="SMART" id="SM00382">
    <property type="entry name" value="AAA"/>
    <property type="match status" value="1"/>
</dbReference>
<dbReference type="GO" id="GO:0005524">
    <property type="term" value="F:ATP binding"/>
    <property type="evidence" value="ECO:0007669"/>
    <property type="project" value="InterPro"/>
</dbReference>
<dbReference type="Gene3D" id="3.40.50.300">
    <property type="entry name" value="P-loop containing nucleotide triphosphate hydrolases"/>
    <property type="match status" value="1"/>
</dbReference>
<dbReference type="EMBL" id="JACRWC010000057">
    <property type="protein sequence ID" value="MBC5999270.1"/>
    <property type="molecule type" value="Genomic_DNA"/>
</dbReference>
<dbReference type="InterPro" id="IPR050764">
    <property type="entry name" value="CbbQ/NirQ/NorQ/GpvN"/>
</dbReference>
<dbReference type="InterPro" id="IPR003593">
    <property type="entry name" value="AAA+_ATPase"/>
</dbReference>
<protein>
    <submittedName>
        <fullName evidence="2">MoxR family ATPase</fullName>
    </submittedName>
</protein>
<dbReference type="GO" id="GO:0016887">
    <property type="term" value="F:ATP hydrolysis activity"/>
    <property type="evidence" value="ECO:0007669"/>
    <property type="project" value="InterPro"/>
</dbReference>
<dbReference type="Pfam" id="PF07728">
    <property type="entry name" value="AAA_5"/>
    <property type="match status" value="1"/>
</dbReference>
<dbReference type="AlphaFoldDB" id="A0A923NFL0"/>
<keyword evidence="3" id="KW-1185">Reference proteome</keyword>
<organism evidence="2 3">
    <name type="scientific">Lentihominibacter faecis</name>
    <dbReference type="NCBI Taxonomy" id="2764712"/>
    <lineage>
        <taxon>Bacteria</taxon>
        <taxon>Bacillati</taxon>
        <taxon>Bacillota</taxon>
        <taxon>Clostridia</taxon>
        <taxon>Peptostreptococcales</taxon>
        <taxon>Anaerovoracaceae</taxon>
        <taxon>Lentihominibacter</taxon>
    </lineage>
</organism>
<dbReference type="SUPFAM" id="SSF52540">
    <property type="entry name" value="P-loop containing nucleoside triphosphate hydrolases"/>
    <property type="match status" value="1"/>
</dbReference>